<proteinExistence type="predicted"/>
<accession>A0A3N6PPF7</accession>
<dbReference type="InterPro" id="IPR015943">
    <property type="entry name" value="WD40/YVTN_repeat-like_dom_sf"/>
</dbReference>
<keyword evidence="2" id="KW-0677">Repeat</keyword>
<dbReference type="PANTHER" id="PTHR19848:SF8">
    <property type="entry name" value="F-BOX AND WD REPEAT DOMAIN CONTAINING 7"/>
    <property type="match status" value="1"/>
</dbReference>
<dbReference type="PRINTS" id="PR00320">
    <property type="entry name" value="GPROTEINBRPT"/>
</dbReference>
<comment type="caution">
    <text evidence="4">The sequence shown here is derived from an EMBL/GenBank/DDBJ whole genome shotgun (WGS) entry which is preliminary data.</text>
</comment>
<reference evidence="4 5" key="1">
    <citation type="journal article" date="2018" name="ACS Chem. Biol.">
        <title>Ketoreductase domain dysfunction expands chemodiversity: malyngamide biosynthesis in the cyanobacterium Okeania hirsuta.</title>
        <authorList>
            <person name="Moss N.A."/>
            <person name="Leao T."/>
            <person name="Rankin M."/>
            <person name="McCullough T.M."/>
            <person name="Qu P."/>
            <person name="Korobeynikov A."/>
            <person name="Smith J.L."/>
            <person name="Gerwick L."/>
            <person name="Gerwick W.H."/>
        </authorList>
    </citation>
    <scope>NUCLEOTIDE SEQUENCE [LARGE SCALE GENOMIC DNA]</scope>
    <source>
        <strain evidence="4 5">PAB10Feb10-1</strain>
    </source>
</reference>
<keyword evidence="1 3" id="KW-0853">WD repeat</keyword>
<dbReference type="InterPro" id="IPR019775">
    <property type="entry name" value="WD40_repeat_CS"/>
</dbReference>
<dbReference type="PANTHER" id="PTHR19848">
    <property type="entry name" value="WD40 REPEAT PROTEIN"/>
    <property type="match status" value="1"/>
</dbReference>
<dbReference type="RefSeq" id="WP_124155122.1">
    <property type="nucleotide sequence ID" value="NZ_CAWOLW010000041.1"/>
</dbReference>
<dbReference type="SMART" id="SM00320">
    <property type="entry name" value="WD40"/>
    <property type="match status" value="7"/>
</dbReference>
<dbReference type="Pfam" id="PF00400">
    <property type="entry name" value="WD40"/>
    <property type="match status" value="1"/>
</dbReference>
<dbReference type="Pfam" id="PF13365">
    <property type="entry name" value="Trypsin_2"/>
    <property type="match status" value="1"/>
</dbReference>
<evidence type="ECO:0000256" key="2">
    <source>
        <dbReference type="ARBA" id="ARBA00022737"/>
    </source>
</evidence>
<dbReference type="CDD" id="cd00200">
    <property type="entry name" value="WD40"/>
    <property type="match status" value="1"/>
</dbReference>
<feature type="non-terminal residue" evidence="4">
    <location>
        <position position="1"/>
    </location>
</feature>
<dbReference type="OrthoDB" id="422888at2"/>
<sequence length="523" mass="56556">EITVRIDGPNRGGSGVVVEKQGDTYYVLTNWHVVNKVGDYQVRTPDGEMHPVYYSLIKQVPNVDLAVVPFTSSQNYPVAETGDPTQLVQGKAVFVGGWPRSGSNLQQRIFLSTPGVVKGRQQPIGGYSLLYDNLVRAGMSGGPVLDTEGHLVAINGIVKLQENSDAIVSGGIEINTFWRWRQQVSLPTISQQPQTAKITTTPTEATKPVSTTISKQENGSETAVNFTLAKAISNEVGGIVNSVVALNSHIISGSSNGMISVRDIQNGEVIAIWKAHAESINSVAVTPNEELVISGSDDKTIKIWKLPKNKNVTDITLVQTLTGHNDVVDGVAIAPDGEMLVSGSWDRTIKIWNLSTGELLRTLEGHSEIINAIAISPDGQFLASGSKDNMIKLWNLQTGQLIRNINTNSLSILSVVFSPDSQILASSNSNGTINIWNLQTDELIHSLKEHIDGVWSIVITPNGKTLISSSWDKTIKFWELSTGNLKGSLNGHTSYISTVAISPDGQTIISGGWDRKINIWKVP</sequence>
<dbReference type="EMBL" id="RCBY01000135">
    <property type="protein sequence ID" value="RQH34466.1"/>
    <property type="molecule type" value="Genomic_DNA"/>
</dbReference>
<feature type="repeat" description="WD" evidence="3">
    <location>
        <begin position="405"/>
        <end position="446"/>
    </location>
</feature>
<dbReference type="PROSITE" id="PS50082">
    <property type="entry name" value="WD_REPEATS_2"/>
    <property type="match status" value="6"/>
</dbReference>
<dbReference type="SUPFAM" id="SSF50978">
    <property type="entry name" value="WD40 repeat-like"/>
    <property type="match status" value="1"/>
</dbReference>
<feature type="repeat" description="WD" evidence="3">
    <location>
        <begin position="273"/>
        <end position="314"/>
    </location>
</feature>
<evidence type="ECO:0000256" key="1">
    <source>
        <dbReference type="ARBA" id="ARBA00022574"/>
    </source>
</evidence>
<organism evidence="4 5">
    <name type="scientific">Okeania hirsuta</name>
    <dbReference type="NCBI Taxonomy" id="1458930"/>
    <lineage>
        <taxon>Bacteria</taxon>
        <taxon>Bacillati</taxon>
        <taxon>Cyanobacteriota</taxon>
        <taxon>Cyanophyceae</taxon>
        <taxon>Oscillatoriophycideae</taxon>
        <taxon>Oscillatoriales</taxon>
        <taxon>Microcoleaceae</taxon>
        <taxon>Okeania</taxon>
    </lineage>
</organism>
<dbReference type="InterPro" id="IPR036322">
    <property type="entry name" value="WD40_repeat_dom_sf"/>
</dbReference>
<evidence type="ECO:0000256" key="3">
    <source>
        <dbReference type="PROSITE-ProRule" id="PRU00221"/>
    </source>
</evidence>
<dbReference type="Gene3D" id="2.130.10.10">
    <property type="entry name" value="YVTN repeat-like/Quinoprotein amine dehydrogenase"/>
    <property type="match status" value="3"/>
</dbReference>
<feature type="repeat" description="WD" evidence="3">
    <location>
        <begin position="447"/>
        <end position="488"/>
    </location>
</feature>
<dbReference type="SUPFAM" id="SSF50494">
    <property type="entry name" value="Trypsin-like serine proteases"/>
    <property type="match status" value="1"/>
</dbReference>
<keyword evidence="5" id="KW-1185">Reference proteome</keyword>
<dbReference type="PROSITE" id="PS00678">
    <property type="entry name" value="WD_REPEATS_1"/>
    <property type="match status" value="4"/>
</dbReference>
<dbReference type="InterPro" id="IPR020472">
    <property type="entry name" value="WD40_PAC1"/>
</dbReference>
<dbReference type="Pfam" id="PF25172">
    <property type="entry name" value="Beta-prop_WDR3_2nd"/>
    <property type="match status" value="1"/>
</dbReference>
<dbReference type="AlphaFoldDB" id="A0A3N6PPF7"/>
<feature type="repeat" description="WD" evidence="3">
    <location>
        <begin position="321"/>
        <end position="362"/>
    </location>
</feature>
<evidence type="ECO:0000313" key="5">
    <source>
        <dbReference type="Proteomes" id="UP000269154"/>
    </source>
</evidence>
<dbReference type="PROSITE" id="PS50294">
    <property type="entry name" value="WD_REPEATS_REGION"/>
    <property type="match status" value="6"/>
</dbReference>
<name>A0A3N6PPF7_9CYAN</name>
<dbReference type="Gene3D" id="2.40.10.10">
    <property type="entry name" value="Trypsin-like serine proteases"/>
    <property type="match status" value="2"/>
</dbReference>
<evidence type="ECO:0000313" key="4">
    <source>
        <dbReference type="EMBL" id="RQH34466.1"/>
    </source>
</evidence>
<gene>
    <name evidence="4" type="ORF">D5R40_20810</name>
</gene>
<dbReference type="InterPro" id="IPR009003">
    <property type="entry name" value="Peptidase_S1_PA"/>
</dbReference>
<feature type="repeat" description="WD" evidence="3">
    <location>
        <begin position="489"/>
        <end position="523"/>
    </location>
</feature>
<dbReference type="Proteomes" id="UP000269154">
    <property type="component" value="Unassembled WGS sequence"/>
</dbReference>
<feature type="repeat" description="WD" evidence="3">
    <location>
        <begin position="363"/>
        <end position="404"/>
    </location>
</feature>
<dbReference type="InterPro" id="IPR001680">
    <property type="entry name" value="WD40_rpt"/>
</dbReference>
<dbReference type="InterPro" id="IPR043504">
    <property type="entry name" value="Peptidase_S1_PA_chymotrypsin"/>
</dbReference>
<protein>
    <submittedName>
        <fullName evidence="4">Uncharacterized protein</fullName>
    </submittedName>
</protein>